<accession>A0A564SV55</accession>
<reference evidence="1 2" key="1">
    <citation type="submission" date="2019-07" db="EMBL/GenBank/DDBJ databases">
        <authorList>
            <person name="Hibberd C M."/>
            <person name="Gehrig L. J."/>
            <person name="Chang H.-W."/>
            <person name="Venkatesh S."/>
        </authorList>
    </citation>
    <scope>NUCLEOTIDE SEQUENCE [LARGE SCALE GENOMIC DNA]</scope>
    <source>
        <strain evidence="1">Faecalibacterium_prausnitzii_JG_BgPS064</strain>
    </source>
</reference>
<protein>
    <submittedName>
        <fullName evidence="1">Uncharacterized protein</fullName>
    </submittedName>
</protein>
<gene>
    <name evidence="1" type="ORF">FPPS064S07_02500</name>
</gene>
<evidence type="ECO:0000313" key="2">
    <source>
        <dbReference type="Proteomes" id="UP000406184"/>
    </source>
</evidence>
<sequence length="34" mass="4186">MTRQDYIDAIMRLLEKADFRKLRLVWIYASRLIS</sequence>
<dbReference type="AlphaFoldDB" id="A0A564SV55"/>
<name>A0A564SV55_9FIRM</name>
<dbReference type="EMBL" id="CABHMY010000088">
    <property type="protein sequence ID" value="VUW98959.1"/>
    <property type="molecule type" value="Genomic_DNA"/>
</dbReference>
<evidence type="ECO:0000313" key="1">
    <source>
        <dbReference type="EMBL" id="VUW98959.1"/>
    </source>
</evidence>
<dbReference type="Proteomes" id="UP000406184">
    <property type="component" value="Unassembled WGS sequence"/>
</dbReference>
<organism evidence="1 2">
    <name type="scientific">Faecalibacterium prausnitzii</name>
    <dbReference type="NCBI Taxonomy" id="853"/>
    <lineage>
        <taxon>Bacteria</taxon>
        <taxon>Bacillati</taxon>
        <taxon>Bacillota</taxon>
        <taxon>Clostridia</taxon>
        <taxon>Eubacteriales</taxon>
        <taxon>Oscillospiraceae</taxon>
        <taxon>Faecalibacterium</taxon>
    </lineage>
</organism>
<proteinExistence type="predicted"/>
<keyword evidence="2" id="KW-1185">Reference proteome</keyword>